<feature type="coiled-coil region" evidence="1">
    <location>
        <begin position="58"/>
        <end position="110"/>
    </location>
</feature>
<dbReference type="AlphaFoldDB" id="X1FVH9"/>
<protein>
    <submittedName>
        <fullName evidence="2">Uncharacterized protein</fullName>
    </submittedName>
</protein>
<comment type="caution">
    <text evidence="2">The sequence shown here is derived from an EMBL/GenBank/DDBJ whole genome shotgun (WGS) entry which is preliminary data.</text>
</comment>
<sequence length="115" mass="13579">MNLSRIKGHIKGLVRHINIQQYKNDEVFAKLNRQLEGLLNSPRFQSIEETKMVPIIAVQQERKLRQALERLLKKIQKNPAFPAEVKSDIAKSHRETMRKYRKQIENLHRTPKQAT</sequence>
<dbReference type="EMBL" id="BARU01023065">
    <property type="protein sequence ID" value="GAH48992.1"/>
    <property type="molecule type" value="Genomic_DNA"/>
</dbReference>
<name>X1FVH9_9ZZZZ</name>
<keyword evidence="1" id="KW-0175">Coiled coil</keyword>
<gene>
    <name evidence="2" type="ORF">S03H2_37468</name>
</gene>
<evidence type="ECO:0000256" key="1">
    <source>
        <dbReference type="SAM" id="Coils"/>
    </source>
</evidence>
<reference evidence="2" key="1">
    <citation type="journal article" date="2014" name="Front. Microbiol.">
        <title>High frequency of phylogenetically diverse reductive dehalogenase-homologous genes in deep subseafloor sedimentary metagenomes.</title>
        <authorList>
            <person name="Kawai M."/>
            <person name="Futagami T."/>
            <person name="Toyoda A."/>
            <person name="Takaki Y."/>
            <person name="Nishi S."/>
            <person name="Hori S."/>
            <person name="Arai W."/>
            <person name="Tsubouchi T."/>
            <person name="Morono Y."/>
            <person name="Uchiyama I."/>
            <person name="Ito T."/>
            <person name="Fujiyama A."/>
            <person name="Inagaki F."/>
            <person name="Takami H."/>
        </authorList>
    </citation>
    <scope>NUCLEOTIDE SEQUENCE</scope>
    <source>
        <strain evidence="2">Expedition CK06-06</strain>
    </source>
</reference>
<organism evidence="2">
    <name type="scientific">marine sediment metagenome</name>
    <dbReference type="NCBI Taxonomy" id="412755"/>
    <lineage>
        <taxon>unclassified sequences</taxon>
        <taxon>metagenomes</taxon>
        <taxon>ecological metagenomes</taxon>
    </lineage>
</organism>
<accession>X1FVH9</accession>
<proteinExistence type="predicted"/>
<evidence type="ECO:0000313" key="2">
    <source>
        <dbReference type="EMBL" id="GAH48992.1"/>
    </source>
</evidence>